<feature type="transmembrane region" description="Helical" evidence="1">
    <location>
        <begin position="12"/>
        <end position="32"/>
    </location>
</feature>
<reference evidence="2" key="1">
    <citation type="submission" date="2022-03" db="EMBL/GenBank/DDBJ databases">
        <title>Gramella crocea sp. nov., isolated from activated sludge of a seafood processing plant.</title>
        <authorList>
            <person name="Zhang X."/>
        </authorList>
    </citation>
    <scope>NUCLEOTIDE SEQUENCE</scope>
    <source>
        <strain evidence="2">YJ019</strain>
    </source>
</reference>
<proteinExistence type="predicted"/>
<name>A0A9X1V587_9FLAO</name>
<protein>
    <submittedName>
        <fullName evidence="2">Uncharacterized protein</fullName>
    </submittedName>
</protein>
<evidence type="ECO:0000313" key="3">
    <source>
        <dbReference type="Proteomes" id="UP001139226"/>
    </source>
</evidence>
<evidence type="ECO:0000256" key="1">
    <source>
        <dbReference type="SAM" id="Phobius"/>
    </source>
</evidence>
<gene>
    <name evidence="2" type="ORF">ML462_15940</name>
</gene>
<dbReference type="EMBL" id="JAKVTV010000018">
    <property type="protein sequence ID" value="MCH4824662.1"/>
    <property type="molecule type" value="Genomic_DNA"/>
</dbReference>
<organism evidence="2 3">
    <name type="scientific">Christiangramia lutea</name>
    <dbReference type="NCBI Taxonomy" id="1607951"/>
    <lineage>
        <taxon>Bacteria</taxon>
        <taxon>Pseudomonadati</taxon>
        <taxon>Bacteroidota</taxon>
        <taxon>Flavobacteriia</taxon>
        <taxon>Flavobacteriales</taxon>
        <taxon>Flavobacteriaceae</taxon>
        <taxon>Christiangramia</taxon>
    </lineage>
</organism>
<dbReference type="AlphaFoldDB" id="A0A9X1V587"/>
<keyword evidence="1" id="KW-1133">Transmembrane helix</keyword>
<dbReference type="RefSeq" id="WP_240714826.1">
    <property type="nucleotide sequence ID" value="NZ_JAKVTV010000018.1"/>
</dbReference>
<dbReference type="Proteomes" id="UP001139226">
    <property type="component" value="Unassembled WGS sequence"/>
</dbReference>
<feature type="transmembrane region" description="Helical" evidence="1">
    <location>
        <begin position="144"/>
        <end position="163"/>
    </location>
</feature>
<keyword evidence="1" id="KW-0472">Membrane</keyword>
<comment type="caution">
    <text evidence="2">The sequence shown here is derived from an EMBL/GenBank/DDBJ whole genome shotgun (WGS) entry which is preliminary data.</text>
</comment>
<sequence length="189" mass="21794">MNKADYGERGLFVGIASIICAFYFFAPTLFTFKSSLIEQRGRIESMEIFYTPVESWRGSKSVKSELIFTLNSTKSVYVLMKNIGLNSYNERFEEIERQLTKSGKATVLIKESQKEEFKPTVFQIADKNGEIIYNSNEAKSHSRLGFLISFGVGIFGIGIFIYHKYSNRIKGYFRKASSQQRFIANKRHR</sequence>
<keyword evidence="3" id="KW-1185">Reference proteome</keyword>
<keyword evidence="1" id="KW-0812">Transmembrane</keyword>
<evidence type="ECO:0000313" key="2">
    <source>
        <dbReference type="EMBL" id="MCH4824662.1"/>
    </source>
</evidence>
<accession>A0A9X1V587</accession>